<keyword evidence="3" id="KW-1185">Reference proteome</keyword>
<feature type="compositionally biased region" description="Low complexity" evidence="1">
    <location>
        <begin position="46"/>
        <end position="57"/>
    </location>
</feature>
<evidence type="ECO:0000313" key="3">
    <source>
        <dbReference type="Proteomes" id="UP001596156"/>
    </source>
</evidence>
<feature type="region of interest" description="Disordered" evidence="1">
    <location>
        <begin position="46"/>
        <end position="78"/>
    </location>
</feature>
<evidence type="ECO:0000313" key="2">
    <source>
        <dbReference type="EMBL" id="MFC5227443.1"/>
    </source>
</evidence>
<feature type="compositionally biased region" description="Basic residues" evidence="1">
    <location>
        <begin position="69"/>
        <end position="78"/>
    </location>
</feature>
<name>A0ABW0DAI5_STRFI</name>
<dbReference type="EMBL" id="JBHSKL010000029">
    <property type="protein sequence ID" value="MFC5227443.1"/>
    <property type="molecule type" value="Genomic_DNA"/>
</dbReference>
<organism evidence="2 3">
    <name type="scientific">Streptomyces fimbriatus</name>
    <dbReference type="NCBI Taxonomy" id="68197"/>
    <lineage>
        <taxon>Bacteria</taxon>
        <taxon>Bacillati</taxon>
        <taxon>Actinomycetota</taxon>
        <taxon>Actinomycetes</taxon>
        <taxon>Kitasatosporales</taxon>
        <taxon>Streptomycetaceae</taxon>
        <taxon>Streptomyces</taxon>
    </lineage>
</organism>
<protein>
    <submittedName>
        <fullName evidence="2">Uncharacterized protein</fullName>
    </submittedName>
</protein>
<dbReference type="Proteomes" id="UP001596156">
    <property type="component" value="Unassembled WGS sequence"/>
</dbReference>
<gene>
    <name evidence="2" type="ORF">ACFPN6_23290</name>
</gene>
<comment type="caution">
    <text evidence="2">The sequence shown here is derived from an EMBL/GenBank/DDBJ whole genome shotgun (WGS) entry which is preliminary data.</text>
</comment>
<proteinExistence type="predicted"/>
<reference evidence="3" key="1">
    <citation type="journal article" date="2019" name="Int. J. Syst. Evol. Microbiol.">
        <title>The Global Catalogue of Microorganisms (GCM) 10K type strain sequencing project: providing services to taxonomists for standard genome sequencing and annotation.</title>
        <authorList>
            <consortium name="The Broad Institute Genomics Platform"/>
            <consortium name="The Broad Institute Genome Sequencing Center for Infectious Disease"/>
            <person name="Wu L."/>
            <person name="Ma J."/>
        </authorList>
    </citation>
    <scope>NUCLEOTIDE SEQUENCE [LARGE SCALE GENOMIC DNA]</scope>
    <source>
        <strain evidence="3">CCM 8479</strain>
    </source>
</reference>
<feature type="compositionally biased region" description="Basic and acidic residues" evidence="1">
    <location>
        <begin position="59"/>
        <end position="68"/>
    </location>
</feature>
<evidence type="ECO:0000256" key="1">
    <source>
        <dbReference type="SAM" id="MobiDB-lite"/>
    </source>
</evidence>
<sequence length="78" mass="8636">MRKQCGQKFTDQQWEETTLHSLVPKAGDLSVCGPCHADDIARQKAAAAREQAAMQPASEGDRGQEPGKPRRALFRCRI</sequence>
<accession>A0ABW0DAI5</accession>
<dbReference type="RefSeq" id="WP_344645448.1">
    <property type="nucleotide sequence ID" value="NZ_BAAASS010000016.1"/>
</dbReference>